<evidence type="ECO:0000259" key="10">
    <source>
        <dbReference type="PROSITE" id="PS52029"/>
    </source>
</evidence>
<dbReference type="Gene3D" id="2.40.440.10">
    <property type="entry name" value="L,D-transpeptidase catalytic domain-like"/>
    <property type="match status" value="1"/>
</dbReference>
<dbReference type="InterPro" id="IPR050979">
    <property type="entry name" value="LD-transpeptidase"/>
</dbReference>
<dbReference type="RefSeq" id="WP_089200536.1">
    <property type="nucleotide sequence ID" value="NZ_NHRJ02000007.1"/>
</dbReference>
<feature type="active site" description="Nucleophile" evidence="9">
    <location>
        <position position="134"/>
    </location>
</feature>
<dbReference type="CDD" id="cd16913">
    <property type="entry name" value="YkuD_like"/>
    <property type="match status" value="1"/>
</dbReference>
<dbReference type="OrthoDB" id="9787225at2"/>
<dbReference type="GO" id="GO:0016757">
    <property type="term" value="F:glycosyltransferase activity"/>
    <property type="evidence" value="ECO:0007669"/>
    <property type="project" value="UniProtKB-KW"/>
</dbReference>
<dbReference type="AlphaFoldDB" id="A0A2W1N7V1"/>
<evidence type="ECO:0000256" key="3">
    <source>
        <dbReference type="ARBA" id="ARBA00022676"/>
    </source>
</evidence>
<dbReference type="InterPro" id="IPR005490">
    <property type="entry name" value="LD_TPept_cat_dom"/>
</dbReference>
<evidence type="ECO:0000256" key="7">
    <source>
        <dbReference type="ARBA" id="ARBA00022984"/>
    </source>
</evidence>
<feature type="domain" description="L,D-TPase catalytic" evidence="10">
    <location>
        <begin position="50"/>
        <end position="158"/>
    </location>
</feature>
<comment type="similarity">
    <text evidence="2">Belongs to the YkuD family.</text>
</comment>
<evidence type="ECO:0000256" key="2">
    <source>
        <dbReference type="ARBA" id="ARBA00005992"/>
    </source>
</evidence>
<proteinExistence type="inferred from homology"/>
<dbReference type="InterPro" id="IPR038063">
    <property type="entry name" value="Transpep_catalytic_dom"/>
</dbReference>
<dbReference type="GO" id="GO:0071555">
    <property type="term" value="P:cell wall organization"/>
    <property type="evidence" value="ECO:0007669"/>
    <property type="project" value="UniProtKB-UniRule"/>
</dbReference>
<evidence type="ECO:0000313" key="11">
    <source>
        <dbReference type="EMBL" id="PZE20457.1"/>
    </source>
</evidence>
<name>A0A2W1N7V1_PAEXE</name>
<evidence type="ECO:0000256" key="1">
    <source>
        <dbReference type="ARBA" id="ARBA00004752"/>
    </source>
</evidence>
<evidence type="ECO:0000256" key="9">
    <source>
        <dbReference type="PROSITE-ProRule" id="PRU01373"/>
    </source>
</evidence>
<keyword evidence="7 9" id="KW-0573">Peptidoglycan synthesis</keyword>
<organism evidence="11 12">
    <name type="scientific">Paenibacillus xerothermodurans</name>
    <dbReference type="NCBI Taxonomy" id="1977292"/>
    <lineage>
        <taxon>Bacteria</taxon>
        <taxon>Bacillati</taxon>
        <taxon>Bacillota</taxon>
        <taxon>Bacilli</taxon>
        <taxon>Bacillales</taxon>
        <taxon>Paenibacillaceae</taxon>
        <taxon>Paenibacillus</taxon>
    </lineage>
</organism>
<dbReference type="GO" id="GO:0071972">
    <property type="term" value="F:peptidoglycan L,D-transpeptidase activity"/>
    <property type="evidence" value="ECO:0007669"/>
    <property type="project" value="TreeGrafter"/>
</dbReference>
<gene>
    <name evidence="11" type="ORF">CBW46_013570</name>
</gene>
<dbReference type="UniPathway" id="UPA00219"/>
<evidence type="ECO:0000256" key="6">
    <source>
        <dbReference type="ARBA" id="ARBA00022960"/>
    </source>
</evidence>
<reference evidence="11" key="1">
    <citation type="submission" date="2018-06" db="EMBL/GenBank/DDBJ databases">
        <title>Paenibacillus xerothermodurans sp. nov. an extremely dry heat resistant spore forming bacterium isolated from the soil of Cape Canaveral, Florida.</title>
        <authorList>
            <person name="Seuylemezian A."/>
            <person name="Kaur N."/>
            <person name="Patil P."/>
            <person name="Patil P."/>
            <person name="Mayilraj S."/>
            <person name="Vaishampayan P."/>
        </authorList>
    </citation>
    <scope>NUCLEOTIDE SEQUENCE [LARGE SCALE GENOMIC DNA]</scope>
    <source>
        <strain evidence="11">ATCC 27380</strain>
    </source>
</reference>
<keyword evidence="12" id="KW-1185">Reference proteome</keyword>
<dbReference type="PANTHER" id="PTHR30582">
    <property type="entry name" value="L,D-TRANSPEPTIDASE"/>
    <property type="match status" value="1"/>
</dbReference>
<dbReference type="PROSITE" id="PS52029">
    <property type="entry name" value="LD_TPASE"/>
    <property type="match status" value="1"/>
</dbReference>
<protein>
    <submittedName>
        <fullName evidence="11">Murein L,D-transpeptidase</fullName>
    </submittedName>
</protein>
<feature type="active site" description="Proton donor/acceptor" evidence="9">
    <location>
        <position position="118"/>
    </location>
</feature>
<evidence type="ECO:0000256" key="4">
    <source>
        <dbReference type="ARBA" id="ARBA00022679"/>
    </source>
</evidence>
<evidence type="ECO:0000256" key="8">
    <source>
        <dbReference type="ARBA" id="ARBA00023316"/>
    </source>
</evidence>
<evidence type="ECO:0000256" key="5">
    <source>
        <dbReference type="ARBA" id="ARBA00022801"/>
    </source>
</evidence>
<comment type="pathway">
    <text evidence="1 9">Cell wall biogenesis; peptidoglycan biosynthesis.</text>
</comment>
<sequence length="200" mass="21572">MFAPNQSYGRTGVRTAVASTAYNGQTSKDRRFERSALDIQAAKELPFQPINVIVSKHDHMLRVMSGSYVLATKRVGLGREDRTPEGTFTVQQRVIHPRGSRAGAYGAAGLGMGRYAVHGTFDAASIGANQSLGCIRLSDSDMLDIFPLIPRGAEVHIAANADHVTTPHHDLPSAGVADFIPTNLPPVNETAGRRVFHWLG</sequence>
<dbReference type="EMBL" id="NHRJ02000007">
    <property type="protein sequence ID" value="PZE20457.1"/>
    <property type="molecule type" value="Genomic_DNA"/>
</dbReference>
<dbReference type="GO" id="GO:0008360">
    <property type="term" value="P:regulation of cell shape"/>
    <property type="evidence" value="ECO:0007669"/>
    <property type="project" value="UniProtKB-UniRule"/>
</dbReference>
<keyword evidence="3" id="KW-0328">Glycosyltransferase</keyword>
<evidence type="ECO:0000313" key="12">
    <source>
        <dbReference type="Proteomes" id="UP000214746"/>
    </source>
</evidence>
<keyword evidence="5" id="KW-0378">Hydrolase</keyword>
<accession>A0A2W1N7V1</accession>
<dbReference type="Pfam" id="PF03734">
    <property type="entry name" value="YkuD"/>
    <property type="match status" value="1"/>
</dbReference>
<dbReference type="Proteomes" id="UP000214746">
    <property type="component" value="Unassembled WGS sequence"/>
</dbReference>
<dbReference type="GO" id="GO:0018104">
    <property type="term" value="P:peptidoglycan-protein cross-linking"/>
    <property type="evidence" value="ECO:0007669"/>
    <property type="project" value="TreeGrafter"/>
</dbReference>
<dbReference type="SUPFAM" id="SSF141523">
    <property type="entry name" value="L,D-transpeptidase catalytic domain-like"/>
    <property type="match status" value="1"/>
</dbReference>
<keyword evidence="8 9" id="KW-0961">Cell wall biogenesis/degradation</keyword>
<keyword evidence="6 9" id="KW-0133">Cell shape</keyword>
<dbReference type="GO" id="GO:0005576">
    <property type="term" value="C:extracellular region"/>
    <property type="evidence" value="ECO:0007669"/>
    <property type="project" value="TreeGrafter"/>
</dbReference>
<comment type="caution">
    <text evidence="11">The sequence shown here is derived from an EMBL/GenBank/DDBJ whole genome shotgun (WGS) entry which is preliminary data.</text>
</comment>
<dbReference type="PANTHER" id="PTHR30582:SF24">
    <property type="entry name" value="L,D-TRANSPEPTIDASE ERFK_SRFK-RELATED"/>
    <property type="match status" value="1"/>
</dbReference>
<keyword evidence="4" id="KW-0808">Transferase</keyword>